<comment type="similarity">
    <text evidence="2">Belongs to the FAD-binding monooxygenase family.</text>
</comment>
<dbReference type="GO" id="GO:0004499">
    <property type="term" value="F:N,N-dimethylaniline monooxygenase activity"/>
    <property type="evidence" value="ECO:0007669"/>
    <property type="project" value="InterPro"/>
</dbReference>
<keyword evidence="6" id="KW-0560">Oxidoreductase</keyword>
<keyword evidence="3" id="KW-0285">Flavoprotein</keyword>
<keyword evidence="7 8" id="KW-0503">Monooxygenase</keyword>
<dbReference type="GO" id="GO:0050661">
    <property type="term" value="F:NADP binding"/>
    <property type="evidence" value="ECO:0007669"/>
    <property type="project" value="InterPro"/>
</dbReference>
<dbReference type="GO" id="GO:0050660">
    <property type="term" value="F:flavin adenine dinucleotide binding"/>
    <property type="evidence" value="ECO:0007669"/>
    <property type="project" value="InterPro"/>
</dbReference>
<dbReference type="AlphaFoldDB" id="A0A0R3MNC8"/>
<dbReference type="SUPFAM" id="SSF51905">
    <property type="entry name" value="FAD/NAD(P)-binding domain"/>
    <property type="match status" value="2"/>
</dbReference>
<dbReference type="PANTHER" id="PTHR43098:SF3">
    <property type="entry name" value="L-ORNITHINE N(5)-MONOOXYGENASE-RELATED"/>
    <property type="match status" value="1"/>
</dbReference>
<dbReference type="PANTHER" id="PTHR43098">
    <property type="entry name" value="L-ORNITHINE N(5)-MONOOXYGENASE-RELATED"/>
    <property type="match status" value="1"/>
</dbReference>
<dbReference type="RefSeq" id="WP_057847169.1">
    <property type="nucleotide sequence ID" value="NZ_LLYA01000196.1"/>
</dbReference>
<dbReference type="Proteomes" id="UP000052023">
    <property type="component" value="Unassembled WGS sequence"/>
</dbReference>
<keyword evidence="9" id="KW-1185">Reference proteome</keyword>
<evidence type="ECO:0000313" key="8">
    <source>
        <dbReference type="EMBL" id="KRR18422.1"/>
    </source>
</evidence>
<keyword evidence="5" id="KW-0521">NADP</keyword>
<dbReference type="PRINTS" id="PR00411">
    <property type="entry name" value="PNDRDTASEI"/>
</dbReference>
<evidence type="ECO:0000256" key="6">
    <source>
        <dbReference type="ARBA" id="ARBA00023002"/>
    </source>
</evidence>
<evidence type="ECO:0000256" key="2">
    <source>
        <dbReference type="ARBA" id="ARBA00010139"/>
    </source>
</evidence>
<sequence length="553" mass="61447">MSAMPSATAKSPETYDVVVVGAGFAGMYMLHRLRGQGMAARVYEQGSGVGGTWYWNRYPGARCDVESMQYSYSFSEELQQEWDWSERYAPQPEILKYANHVADRFDLRRDIQFDTRIDRAEFNEATSLWSVTTADGKTASAKFVVLATGCLSNARMPDIKGLDRFKGKIYHTGHWPHEEVNFTGQRVGVIGTGSSGIQSVPVIAEQASHLTVFQRTANFSIPARNAPLTEQERQKFRANYPEIRRFAREVAKNGIYTEMPDRGALDDGDNERRAKYEARWNHGGLTFMSVYNNLALDKTANDTAANFVREKIAGIVKDPETAKLLQPNNHPIGSKRICIDTDYFATFNRPNVTLVDIKSNPIEEITENAVRVAGKSYEVDALVLATGFDAMTGSVAKIDIKGRDGQTLNQKWAAGPRSYLGLMSAGFPNLFIVTGPGSPSVLSNMIVSIEQHVDWITDCLAYMRDRGLHTMEAATEAEDKWVAHVNEVAYATLYPQANSWYMGANVPGKPRIFMPYIGGVGPYRQICNDVAAKGYEGFVMERAEAPRKLAASS</sequence>
<proteinExistence type="inferred from homology"/>
<protein>
    <submittedName>
        <fullName evidence="8">Cyclohexanone monooxygenase</fullName>
    </submittedName>
</protein>
<name>A0A0R3MNC8_9BRAD</name>
<evidence type="ECO:0000313" key="9">
    <source>
        <dbReference type="Proteomes" id="UP000052023"/>
    </source>
</evidence>
<dbReference type="OrthoDB" id="312624at2"/>
<comment type="cofactor">
    <cofactor evidence="1">
        <name>FAD</name>
        <dbReference type="ChEBI" id="CHEBI:57692"/>
    </cofactor>
</comment>
<gene>
    <name evidence="8" type="ORF">CQ13_35005</name>
</gene>
<evidence type="ECO:0000256" key="1">
    <source>
        <dbReference type="ARBA" id="ARBA00001974"/>
    </source>
</evidence>
<evidence type="ECO:0000256" key="4">
    <source>
        <dbReference type="ARBA" id="ARBA00022827"/>
    </source>
</evidence>
<evidence type="ECO:0000256" key="7">
    <source>
        <dbReference type="ARBA" id="ARBA00023033"/>
    </source>
</evidence>
<dbReference type="Gene3D" id="3.50.50.60">
    <property type="entry name" value="FAD/NAD(P)-binding domain"/>
    <property type="match status" value="2"/>
</dbReference>
<accession>A0A0R3MNC8</accession>
<reference evidence="8 9" key="1">
    <citation type="submission" date="2014-03" db="EMBL/GenBank/DDBJ databases">
        <title>Bradyrhizobium valentinum sp. nov., isolated from effective nodules of Lupinus mariae-josephae, a lupine endemic of basic-lime soils in Eastern Spain.</title>
        <authorList>
            <person name="Duran D."/>
            <person name="Rey L."/>
            <person name="Navarro A."/>
            <person name="Busquets A."/>
            <person name="Imperial J."/>
            <person name="Ruiz-Argueso T."/>
        </authorList>
    </citation>
    <scope>NUCLEOTIDE SEQUENCE [LARGE SCALE GENOMIC DNA]</scope>
    <source>
        <strain evidence="8 9">Ro19</strain>
    </source>
</reference>
<organism evidence="8 9">
    <name type="scientific">Bradyrhizobium retamae</name>
    <dbReference type="NCBI Taxonomy" id="1300035"/>
    <lineage>
        <taxon>Bacteria</taxon>
        <taxon>Pseudomonadati</taxon>
        <taxon>Pseudomonadota</taxon>
        <taxon>Alphaproteobacteria</taxon>
        <taxon>Hyphomicrobiales</taxon>
        <taxon>Nitrobacteraceae</taxon>
        <taxon>Bradyrhizobium</taxon>
    </lineage>
</organism>
<dbReference type="InterPro" id="IPR036188">
    <property type="entry name" value="FAD/NAD-bd_sf"/>
</dbReference>
<dbReference type="Pfam" id="PF00743">
    <property type="entry name" value="FMO-like"/>
    <property type="match status" value="1"/>
</dbReference>
<keyword evidence="4" id="KW-0274">FAD</keyword>
<dbReference type="InterPro" id="IPR020946">
    <property type="entry name" value="Flavin_mOase-like"/>
</dbReference>
<comment type="caution">
    <text evidence="8">The sequence shown here is derived from an EMBL/GenBank/DDBJ whole genome shotgun (WGS) entry which is preliminary data.</text>
</comment>
<evidence type="ECO:0000256" key="5">
    <source>
        <dbReference type="ARBA" id="ARBA00022857"/>
    </source>
</evidence>
<dbReference type="InterPro" id="IPR050775">
    <property type="entry name" value="FAD-binding_Monooxygenases"/>
</dbReference>
<dbReference type="EMBL" id="LLYA01000196">
    <property type="protein sequence ID" value="KRR18422.1"/>
    <property type="molecule type" value="Genomic_DNA"/>
</dbReference>
<evidence type="ECO:0000256" key="3">
    <source>
        <dbReference type="ARBA" id="ARBA00022630"/>
    </source>
</evidence>